<dbReference type="Proteomes" id="UP000239156">
    <property type="component" value="Unassembled WGS sequence"/>
</dbReference>
<accession>A0A2S4VA38</accession>
<evidence type="ECO:0000256" key="1">
    <source>
        <dbReference type="SAM" id="MobiDB-lite"/>
    </source>
</evidence>
<gene>
    <name evidence="2" type="ORF">PSTT_09173</name>
</gene>
<dbReference type="AlphaFoldDB" id="A0A2S4VA38"/>
<evidence type="ECO:0000313" key="3">
    <source>
        <dbReference type="Proteomes" id="UP000239156"/>
    </source>
</evidence>
<keyword evidence="3" id="KW-1185">Reference proteome</keyword>
<organism evidence="2 3">
    <name type="scientific">Puccinia striiformis</name>
    <dbReference type="NCBI Taxonomy" id="27350"/>
    <lineage>
        <taxon>Eukaryota</taxon>
        <taxon>Fungi</taxon>
        <taxon>Dikarya</taxon>
        <taxon>Basidiomycota</taxon>
        <taxon>Pucciniomycotina</taxon>
        <taxon>Pucciniomycetes</taxon>
        <taxon>Pucciniales</taxon>
        <taxon>Pucciniaceae</taxon>
        <taxon>Puccinia</taxon>
    </lineage>
</organism>
<protein>
    <submittedName>
        <fullName evidence="2">Uncharacterized protein</fullName>
    </submittedName>
</protein>
<proteinExistence type="predicted"/>
<evidence type="ECO:0000313" key="2">
    <source>
        <dbReference type="EMBL" id="POW06300.1"/>
    </source>
</evidence>
<dbReference type="VEuPathDB" id="FungiDB:PSTT_09173"/>
<reference evidence="2" key="1">
    <citation type="submission" date="2017-12" db="EMBL/GenBank/DDBJ databases">
        <title>Gene loss provides genomic basis for host adaptation in cereal stripe rust fungi.</title>
        <authorList>
            <person name="Xia C."/>
        </authorList>
    </citation>
    <scope>NUCLEOTIDE SEQUENCE [LARGE SCALE GENOMIC DNA]</scope>
    <source>
        <strain evidence="2">93-210</strain>
    </source>
</reference>
<name>A0A2S4VA38_9BASI</name>
<sequence length="25" mass="2610">MGMSSIRQSTPPNQVQAVTGPHQSA</sequence>
<feature type="region of interest" description="Disordered" evidence="1">
    <location>
        <begin position="1"/>
        <end position="25"/>
    </location>
</feature>
<dbReference type="EMBL" id="PKSL01000088">
    <property type="protein sequence ID" value="POW06300.1"/>
    <property type="molecule type" value="Genomic_DNA"/>
</dbReference>
<comment type="caution">
    <text evidence="2">The sequence shown here is derived from an EMBL/GenBank/DDBJ whole genome shotgun (WGS) entry which is preliminary data.</text>
</comment>